<dbReference type="AlphaFoldDB" id="A0A1B7W4P7"/>
<accession>A0A1B7W4P7</accession>
<feature type="non-terminal residue" evidence="1">
    <location>
        <position position="1"/>
    </location>
</feature>
<dbReference type="Proteomes" id="UP000092093">
    <property type="component" value="Unassembled WGS sequence"/>
</dbReference>
<name>A0A1B7W4P7_APHFL</name>
<comment type="caution">
    <text evidence="1">The sequence shown here is derived from an EMBL/GenBank/DDBJ whole genome shotgun (WGS) entry which is preliminary data.</text>
</comment>
<sequence length="62" mass="6596">TSGGTWIVSCHGPPKQAPHAPHAWSSSKSLNVSMEALWYNGGGWMHCLHALGGLFGRANMAH</sequence>
<gene>
    <name evidence="1" type="ORF">AN484_28380</name>
</gene>
<evidence type="ECO:0000313" key="1">
    <source>
        <dbReference type="EMBL" id="OBQ32016.1"/>
    </source>
</evidence>
<protein>
    <submittedName>
        <fullName evidence="1">Uncharacterized protein</fullName>
    </submittedName>
</protein>
<organism evidence="1 2">
    <name type="scientific">Aphanizomenon flos-aquae WA102</name>
    <dbReference type="NCBI Taxonomy" id="1710896"/>
    <lineage>
        <taxon>Bacteria</taxon>
        <taxon>Bacillati</taxon>
        <taxon>Cyanobacteriota</taxon>
        <taxon>Cyanophyceae</taxon>
        <taxon>Nostocales</taxon>
        <taxon>Aphanizomenonaceae</taxon>
        <taxon>Aphanizomenon</taxon>
    </lineage>
</organism>
<dbReference type="EMBL" id="LJOW01000951">
    <property type="protein sequence ID" value="OBQ32016.1"/>
    <property type="molecule type" value="Genomic_DNA"/>
</dbReference>
<evidence type="ECO:0000313" key="2">
    <source>
        <dbReference type="Proteomes" id="UP000092093"/>
    </source>
</evidence>
<proteinExistence type="predicted"/>
<reference evidence="1 2" key="1">
    <citation type="submission" date="2015-09" db="EMBL/GenBank/DDBJ databases">
        <title>Aphanizomenon flos-aquae WA102.</title>
        <authorList>
            <person name="Driscoll C."/>
        </authorList>
    </citation>
    <scope>NUCLEOTIDE SEQUENCE [LARGE SCALE GENOMIC DNA]</scope>
    <source>
        <strain evidence="1">WA102</strain>
    </source>
</reference>